<evidence type="ECO:0000256" key="1">
    <source>
        <dbReference type="SAM" id="MobiDB-lite"/>
    </source>
</evidence>
<feature type="region of interest" description="Disordered" evidence="1">
    <location>
        <begin position="800"/>
        <end position="822"/>
    </location>
</feature>
<feature type="region of interest" description="Disordered" evidence="1">
    <location>
        <begin position="350"/>
        <end position="419"/>
    </location>
</feature>
<feature type="compositionally biased region" description="Polar residues" evidence="1">
    <location>
        <begin position="844"/>
        <end position="870"/>
    </location>
</feature>
<feature type="compositionally biased region" description="Basic and acidic residues" evidence="1">
    <location>
        <begin position="800"/>
        <end position="821"/>
    </location>
</feature>
<keyword evidence="3" id="KW-1185">Reference proteome</keyword>
<accession>A0AAV0BRY8</accession>
<dbReference type="AlphaFoldDB" id="A0AAV0BRY8"/>
<feature type="region of interest" description="Disordered" evidence="1">
    <location>
        <begin position="901"/>
        <end position="983"/>
    </location>
</feature>
<feature type="compositionally biased region" description="Polar residues" evidence="1">
    <location>
        <begin position="969"/>
        <end position="978"/>
    </location>
</feature>
<feature type="compositionally biased region" description="Polar residues" evidence="1">
    <location>
        <begin position="56"/>
        <end position="67"/>
    </location>
</feature>
<dbReference type="Proteomes" id="UP001153365">
    <property type="component" value="Unassembled WGS sequence"/>
</dbReference>
<evidence type="ECO:0000313" key="2">
    <source>
        <dbReference type="EMBL" id="CAH7689005.1"/>
    </source>
</evidence>
<feature type="compositionally biased region" description="Polar residues" evidence="1">
    <location>
        <begin position="712"/>
        <end position="728"/>
    </location>
</feature>
<feature type="compositionally biased region" description="Acidic residues" evidence="1">
    <location>
        <begin position="271"/>
        <end position="280"/>
    </location>
</feature>
<feature type="compositionally biased region" description="Polar residues" evidence="1">
    <location>
        <begin position="109"/>
        <end position="122"/>
    </location>
</feature>
<feature type="compositionally biased region" description="Low complexity" evidence="1">
    <location>
        <begin position="378"/>
        <end position="399"/>
    </location>
</feature>
<organism evidence="2 3">
    <name type="scientific">Phakopsora pachyrhizi</name>
    <name type="common">Asian soybean rust disease fungus</name>
    <dbReference type="NCBI Taxonomy" id="170000"/>
    <lineage>
        <taxon>Eukaryota</taxon>
        <taxon>Fungi</taxon>
        <taxon>Dikarya</taxon>
        <taxon>Basidiomycota</taxon>
        <taxon>Pucciniomycotina</taxon>
        <taxon>Pucciniomycetes</taxon>
        <taxon>Pucciniales</taxon>
        <taxon>Phakopsoraceae</taxon>
        <taxon>Phakopsora</taxon>
    </lineage>
</organism>
<feature type="region of interest" description="Disordered" evidence="1">
    <location>
        <begin position="606"/>
        <end position="760"/>
    </location>
</feature>
<comment type="caution">
    <text evidence="2">The sequence shown here is derived from an EMBL/GenBank/DDBJ whole genome shotgun (WGS) entry which is preliminary data.</text>
</comment>
<feature type="compositionally biased region" description="Low complexity" evidence="1">
    <location>
        <begin position="940"/>
        <end position="968"/>
    </location>
</feature>
<feature type="compositionally biased region" description="Basic residues" evidence="1">
    <location>
        <begin position="637"/>
        <end position="651"/>
    </location>
</feature>
<feature type="compositionally biased region" description="Basic and acidic residues" evidence="1">
    <location>
        <begin position="606"/>
        <end position="633"/>
    </location>
</feature>
<gene>
    <name evidence="2" type="ORF">PPACK8108_LOCUS24057</name>
</gene>
<feature type="region of interest" description="Disordered" evidence="1">
    <location>
        <begin position="192"/>
        <end position="316"/>
    </location>
</feature>
<feature type="compositionally biased region" description="Polar residues" evidence="1">
    <location>
        <begin position="281"/>
        <end position="301"/>
    </location>
</feature>
<evidence type="ECO:0000313" key="3">
    <source>
        <dbReference type="Proteomes" id="UP001153365"/>
    </source>
</evidence>
<feature type="compositionally biased region" description="Polar residues" evidence="1">
    <location>
        <begin position="904"/>
        <end position="914"/>
    </location>
</feature>
<feature type="region of interest" description="Disordered" evidence="1">
    <location>
        <begin position="56"/>
        <end position="154"/>
    </location>
</feature>
<reference evidence="2" key="1">
    <citation type="submission" date="2022-06" db="EMBL/GenBank/DDBJ databases">
        <authorList>
            <consortium name="SYNGENTA / RWTH Aachen University"/>
        </authorList>
    </citation>
    <scope>NUCLEOTIDE SEQUENCE</scope>
</reference>
<feature type="region of interest" description="Disordered" evidence="1">
    <location>
        <begin position="844"/>
        <end position="878"/>
    </location>
</feature>
<feature type="compositionally biased region" description="Basic and acidic residues" evidence="1">
    <location>
        <begin position="747"/>
        <end position="757"/>
    </location>
</feature>
<feature type="compositionally biased region" description="Polar residues" evidence="1">
    <location>
        <begin position="144"/>
        <end position="154"/>
    </location>
</feature>
<name>A0AAV0BRY8_PHAPC</name>
<proteinExistence type="predicted"/>
<dbReference type="EMBL" id="CALTRL010006036">
    <property type="protein sequence ID" value="CAH7689005.1"/>
    <property type="molecule type" value="Genomic_DNA"/>
</dbReference>
<feature type="compositionally biased region" description="Polar residues" evidence="1">
    <location>
        <begin position="685"/>
        <end position="697"/>
    </location>
</feature>
<feature type="compositionally biased region" description="Basic residues" evidence="1">
    <location>
        <begin position="701"/>
        <end position="711"/>
    </location>
</feature>
<sequence length="1070" mass="119207">MFPNTPDHCIHYHSDSINCVLNLVPILPKSFRCSKLLLASSHSFYPDYSDNQTFDLSSTLNNSQPSHTLPAMGTSYPQIPPSPPPSHLSSSHRRQRPGLPQRFIKDSHTPYSHSDLDQNSPIDSRRFPAQQPPSPQANRKSHLPSRQSSLRYQSISNFDRYSQLGSSQRSGHLSGKLPNNFDRRSGVESALSHYDGHRNYGGRSYRPDSVRGKHSSWSEVEKPGLTPVRSQSVLGGVYDPRNPDSGQVRSRARHSMSPLAPRYTDPRAVDDEYEDEDDEQFSVTTYNNSNTLPRKTGSSGSRGELSEWGGDQDLNMRKSRLGSDYKLSERRVIETVRAVDSTPAINRYFADRDRTVRGSGGSNSGPRSTNNHSIKNGSTSYESSRVSYSGDRMSSSSGSSRRDTNSQRSGNRAGSLMSVLGSTRKVPTMLTESVNRQARQSYQSNAVAGLLSPTPTVEHHKLLINAYEVLDQAQDSHSNESCETTRTLVGLLSSVVRNSCKIDATVKQLNEESLNLRVDLELAEDGNDNVRSDSTIEKLRQTTQKEPVDNKSQIMEANLAQMQKIHNQLLRTSNDHIRDLTEVLISLHKVHRSRERELMELRYGDGGRRSVVSSERRDSYDAPRESHYEDVRSISRTSRHHSPSRSPKKVMHPAGISPLSIISSHDESPLSRLNSKVNDPPLKRSQASESRHSSPLSDTRIKKHTQNHHRASTISFANDRNLLNSETPSGKRFQNRASVVSSRSVNQHRESYSKEASGETQTLANLYSRKSDLNEGDLSRPNEFGAFRRSTDNYSRVFERGLDQSEGSRRDTNGNRTKDPAVTKIRGSNIGSVFPRTPSRLATSSISQMTAHSNTSPTKALKESSLNRQGSRTERFVRPQSSMSHIIERANSVLSRVSLHQELQGPSVSCTNTGKVRERYPNEASVEGYTFPSRSEGNQSNSSARSRARSPSLADSSSLTESDMLSSSIQSKNGTWSGNKDLITRRGSKIGSTATAALERLSQISSWSGKYDDSESSNRRTISGAYTISPRDEEFDREGGDKWKGRRGRKASIQQLFGGLKRSSTVSYRK</sequence>
<protein>
    <submittedName>
        <fullName evidence="2">Expressed protein</fullName>
    </submittedName>
</protein>